<dbReference type="Pfam" id="PF08721">
    <property type="entry name" value="Tn7_Tnp_TnsA_C"/>
    <property type="match status" value="1"/>
</dbReference>
<comment type="caution">
    <text evidence="3">The sequence shown here is derived from an EMBL/GenBank/DDBJ whole genome shotgun (WGS) entry which is preliminary data.</text>
</comment>
<dbReference type="Proteomes" id="UP000658514">
    <property type="component" value="Unassembled WGS sequence"/>
</dbReference>
<name>A0ABR8AF46_9CYAN</name>
<dbReference type="InterPro" id="IPR011856">
    <property type="entry name" value="tRNA_endonuc-like_dom_sf"/>
</dbReference>
<accession>A0ABR8AF46</accession>
<dbReference type="InterPro" id="IPR014833">
    <property type="entry name" value="TnsA_N"/>
</dbReference>
<dbReference type="InterPro" id="IPR014832">
    <property type="entry name" value="TnsA_C"/>
</dbReference>
<dbReference type="InterPro" id="IPR011335">
    <property type="entry name" value="Restrct_endonuc-II-like"/>
</dbReference>
<keyword evidence="3" id="KW-0378">Hydrolase</keyword>
<protein>
    <submittedName>
        <fullName evidence="3">TnsA endonuclease N-terminal domain-containing protein</fullName>
    </submittedName>
</protein>
<evidence type="ECO:0000313" key="4">
    <source>
        <dbReference type="Proteomes" id="UP000658514"/>
    </source>
</evidence>
<reference evidence="3 4" key="1">
    <citation type="journal article" date="2020" name="ISME J.">
        <title>Comparative genomics reveals insights into cyanobacterial evolution and habitat adaptation.</title>
        <authorList>
            <person name="Chen M.Y."/>
            <person name="Teng W.K."/>
            <person name="Zhao L."/>
            <person name="Hu C.X."/>
            <person name="Zhou Y.K."/>
            <person name="Han B.P."/>
            <person name="Song L.R."/>
            <person name="Shu W.S."/>
        </authorList>
    </citation>
    <scope>NUCLEOTIDE SEQUENCE [LARGE SCALE GENOMIC DNA]</scope>
    <source>
        <strain evidence="3 4">FACHB-288</strain>
    </source>
</reference>
<dbReference type="CDD" id="cd22362">
    <property type="entry name" value="TnsA_endonuclease-like"/>
    <property type="match status" value="1"/>
</dbReference>
<dbReference type="Pfam" id="PF08722">
    <property type="entry name" value="Tn7_TnsA-like_N"/>
    <property type="match status" value="1"/>
</dbReference>
<feature type="domain" description="TnsA endonuclease N-terminal" evidence="2">
    <location>
        <begin position="76"/>
        <end position="169"/>
    </location>
</feature>
<dbReference type="Gene3D" id="1.10.10.10">
    <property type="entry name" value="Winged helix-like DNA-binding domain superfamily/Winged helix DNA-binding domain"/>
    <property type="match status" value="1"/>
</dbReference>
<dbReference type="InterPro" id="IPR036388">
    <property type="entry name" value="WH-like_DNA-bd_sf"/>
</dbReference>
<proteinExistence type="predicted"/>
<keyword evidence="3" id="KW-0540">Nuclease</keyword>
<keyword evidence="3" id="KW-0255">Endonuclease</keyword>
<dbReference type="GO" id="GO:0004519">
    <property type="term" value="F:endonuclease activity"/>
    <property type="evidence" value="ECO:0007669"/>
    <property type="project" value="UniProtKB-KW"/>
</dbReference>
<dbReference type="RefSeq" id="WP_190546455.1">
    <property type="nucleotide sequence ID" value="NZ_CAWPNO010000077.1"/>
</dbReference>
<dbReference type="SUPFAM" id="SSF52980">
    <property type="entry name" value="Restriction endonuclease-like"/>
    <property type="match status" value="1"/>
</dbReference>
<dbReference type="EMBL" id="JACJQH010000043">
    <property type="protein sequence ID" value="MBD2198571.1"/>
    <property type="molecule type" value="Genomic_DNA"/>
</dbReference>
<evidence type="ECO:0000259" key="2">
    <source>
        <dbReference type="Pfam" id="PF08722"/>
    </source>
</evidence>
<evidence type="ECO:0000259" key="1">
    <source>
        <dbReference type="Pfam" id="PF08721"/>
    </source>
</evidence>
<sequence length="280" mass="31896">MAKRKRTANQIVIDRYLKEGRGQGRGSEYQPWLLIQDVASQGLASRIKGWKTNRVHHLHSNFELNYFYLLDWSSIVCDIREQYPLLPLEETLAIAEQSGIPHPKDPKTQEPLVMVADFCITVRQNIGVTEQIRTLRSAKDLQSERTIQKLEIERQYWHSREINWGIVTENEIPETFARNVHWLHPFLNLEDLSPLSESDIRRIATALTLGVAEGKESLAKIAANCDDKLGLEPGMGLSVARHLIANRQWVVDMNQPIKPSQPLVLLANPLVQSQGLWSVG</sequence>
<gene>
    <name evidence="3" type="ORF">H6G24_24300</name>
</gene>
<keyword evidence="4" id="KW-1185">Reference proteome</keyword>
<organism evidence="3 4">
    <name type="scientific">Calothrix parietina FACHB-288</name>
    <dbReference type="NCBI Taxonomy" id="2692896"/>
    <lineage>
        <taxon>Bacteria</taxon>
        <taxon>Bacillati</taxon>
        <taxon>Cyanobacteriota</taxon>
        <taxon>Cyanophyceae</taxon>
        <taxon>Nostocales</taxon>
        <taxon>Calotrichaceae</taxon>
        <taxon>Calothrix</taxon>
    </lineage>
</organism>
<dbReference type="Gene3D" id="3.40.1350.10">
    <property type="match status" value="1"/>
</dbReference>
<evidence type="ECO:0000313" key="3">
    <source>
        <dbReference type="EMBL" id="MBD2198571.1"/>
    </source>
</evidence>
<feature type="domain" description="TnsA endonuclease C-terminal" evidence="1">
    <location>
        <begin position="171"/>
        <end position="253"/>
    </location>
</feature>